<gene>
    <name evidence="1" type="ORF">Acy02nite_47320</name>
</gene>
<sequence length="140" mass="14928">MQRLSGPLRRSRVTGSHVAVCPSADIADQVAAVVEIAVHGSWSHTLGLDVSAALRDAFAGRPAAIIVNLHGLSDDEATSLPLWLAARRAAAVIRPPVRLALCLPTATVLQQRLQYIGAQRLPMYATMPEARTAVAHPRIT</sequence>
<organism evidence="1 2">
    <name type="scientific">Actinoplanes cyaneus</name>
    <dbReference type="NCBI Taxonomy" id="52696"/>
    <lineage>
        <taxon>Bacteria</taxon>
        <taxon>Bacillati</taxon>
        <taxon>Actinomycetota</taxon>
        <taxon>Actinomycetes</taxon>
        <taxon>Micromonosporales</taxon>
        <taxon>Micromonosporaceae</taxon>
        <taxon>Actinoplanes</taxon>
    </lineage>
</organism>
<keyword evidence="2" id="KW-1185">Reference proteome</keyword>
<proteinExistence type="predicted"/>
<evidence type="ECO:0008006" key="3">
    <source>
        <dbReference type="Google" id="ProtNLM"/>
    </source>
</evidence>
<accession>A0A919ILK5</accession>
<dbReference type="AlphaFoldDB" id="A0A919ILK5"/>
<reference evidence="1" key="1">
    <citation type="submission" date="2021-01" db="EMBL/GenBank/DDBJ databases">
        <title>Whole genome shotgun sequence of Actinoplanes cyaneus NBRC 14990.</title>
        <authorList>
            <person name="Komaki H."/>
            <person name="Tamura T."/>
        </authorList>
    </citation>
    <scope>NUCLEOTIDE SEQUENCE</scope>
    <source>
        <strain evidence="1">NBRC 14990</strain>
    </source>
</reference>
<protein>
    <recommendedName>
        <fullName evidence="3">STAS domain-containing protein</fullName>
    </recommendedName>
</protein>
<evidence type="ECO:0000313" key="2">
    <source>
        <dbReference type="Proteomes" id="UP000619479"/>
    </source>
</evidence>
<dbReference type="Proteomes" id="UP000619479">
    <property type="component" value="Unassembled WGS sequence"/>
</dbReference>
<name>A0A919ILK5_9ACTN</name>
<comment type="caution">
    <text evidence="1">The sequence shown here is derived from an EMBL/GenBank/DDBJ whole genome shotgun (WGS) entry which is preliminary data.</text>
</comment>
<dbReference type="EMBL" id="BOMH01000036">
    <property type="protein sequence ID" value="GID66851.1"/>
    <property type="molecule type" value="Genomic_DNA"/>
</dbReference>
<evidence type="ECO:0000313" key="1">
    <source>
        <dbReference type="EMBL" id="GID66851.1"/>
    </source>
</evidence>